<dbReference type="Proteomes" id="UP000245488">
    <property type="component" value="Chromosome"/>
</dbReference>
<dbReference type="AlphaFoldDB" id="A0A317G4F4"/>
<dbReference type="RefSeq" id="WP_110073957.1">
    <property type="nucleotide sequence ID" value="NZ_CM009896.1"/>
</dbReference>
<comment type="caution">
    <text evidence="1">The sequence shown here is derived from an EMBL/GenBank/DDBJ whole genome shotgun (WGS) entry which is preliminary data.</text>
</comment>
<evidence type="ECO:0008006" key="3">
    <source>
        <dbReference type="Google" id="ProtNLM"/>
    </source>
</evidence>
<reference evidence="1 2" key="1">
    <citation type="submission" date="2017-09" db="EMBL/GenBank/DDBJ databases">
        <title>High-quality draft genome sequence of Butyrivibrio fibrisolvens INBov1, isolated from cow rumen.</title>
        <authorList>
            <person name="Rodriguez Hernaez J."/>
            <person name="Rivarola M."/>
            <person name="Paniego N."/>
            <person name="Cravero S."/>
            <person name="Ceron Cucchi M."/>
            <person name="Martinez M.C."/>
        </authorList>
    </citation>
    <scope>NUCLEOTIDE SEQUENCE [LARGE SCALE GENOMIC DNA]</scope>
    <source>
        <strain evidence="1 2">INBov1</strain>
    </source>
</reference>
<organism evidence="1 2">
    <name type="scientific">Butyrivibrio fibrisolvens</name>
    <dbReference type="NCBI Taxonomy" id="831"/>
    <lineage>
        <taxon>Bacteria</taxon>
        <taxon>Bacillati</taxon>
        <taxon>Bacillota</taxon>
        <taxon>Clostridia</taxon>
        <taxon>Lachnospirales</taxon>
        <taxon>Lachnospiraceae</taxon>
        <taxon>Butyrivibrio</taxon>
    </lineage>
</organism>
<evidence type="ECO:0000313" key="1">
    <source>
        <dbReference type="EMBL" id="PWT28915.1"/>
    </source>
</evidence>
<proteinExistence type="predicted"/>
<keyword evidence="2" id="KW-1185">Reference proteome</keyword>
<protein>
    <recommendedName>
        <fullName evidence="3">RloB-like protein</fullName>
    </recommendedName>
</protein>
<gene>
    <name evidence="1" type="ORF">CPT75_18240</name>
</gene>
<evidence type="ECO:0000313" key="2">
    <source>
        <dbReference type="Proteomes" id="UP000245488"/>
    </source>
</evidence>
<accession>A0A317G4F4</accession>
<name>A0A317G4F4_BUTFI</name>
<dbReference type="EMBL" id="NXNG01000001">
    <property type="protein sequence ID" value="PWT28915.1"/>
    <property type="molecule type" value="Genomic_DNA"/>
</dbReference>
<sequence>MSRKERVLKKRYAIFCEGDTEYNYIDKMRKNQGVELVLKPINMHGGGYTNFLKQIKKEAQTNYLAKFIIVDADRIKTVPGEQENFLKLLEYCKLQNDKGNTPHFLIADNPDFEYVACLHDADYKGQDTKNFIVNAWKFKELTAFKSVEEVYEFLNTGNKSYKLMLEVIRKQDKLVSNKY</sequence>